<dbReference type="HOGENOM" id="CLU_213685_0_0_9"/>
<dbReference type="eggNOG" id="COG3549">
    <property type="taxonomic scope" value="Bacteria"/>
</dbReference>
<dbReference type="InParanoid" id="C2KZY3"/>
<dbReference type="EMBL" id="ACKX01000198">
    <property type="protein sequence ID" value="EEJ50654.1"/>
    <property type="molecule type" value="Genomic_DNA"/>
</dbReference>
<accession>C2KZY3</accession>
<protein>
    <submittedName>
        <fullName evidence="1">Toxin-antitoxin system, toxin component, RelE family</fullName>
    </submittedName>
</protein>
<reference evidence="1 2" key="1">
    <citation type="submission" date="2009-04" db="EMBL/GenBank/DDBJ databases">
        <authorList>
            <person name="Qin X."/>
            <person name="Bachman B."/>
            <person name="Battles P."/>
            <person name="Bell A."/>
            <person name="Bess C."/>
            <person name="Bickham C."/>
            <person name="Chaboub L."/>
            <person name="Chen D."/>
            <person name="Coyle M."/>
            <person name="Deiros D.R."/>
            <person name="Dinh H."/>
            <person name="Forbes L."/>
            <person name="Fowler G."/>
            <person name="Francisco L."/>
            <person name="Fu Q."/>
            <person name="Gubbala S."/>
            <person name="Hale W."/>
            <person name="Han Y."/>
            <person name="Hemphill L."/>
            <person name="Highlander S.K."/>
            <person name="Hirani K."/>
            <person name="Hogues M."/>
            <person name="Jackson L."/>
            <person name="Jakkamsetti A."/>
            <person name="Javaid M."/>
            <person name="Jiang H."/>
            <person name="Korchina V."/>
            <person name="Kovar C."/>
            <person name="Lara F."/>
            <person name="Lee S."/>
            <person name="Mata R."/>
            <person name="Mathew T."/>
            <person name="Moen C."/>
            <person name="Morales K."/>
            <person name="Munidasa M."/>
            <person name="Nazareth L."/>
            <person name="Ngo R."/>
            <person name="Nguyen L."/>
            <person name="Okwuonu G."/>
            <person name="Ongeri F."/>
            <person name="Patil S."/>
            <person name="Petrosino J."/>
            <person name="Pham C."/>
            <person name="Pham P."/>
            <person name="Pu L.-L."/>
            <person name="Puazo M."/>
            <person name="Raj R."/>
            <person name="Reid J."/>
            <person name="Rouhana J."/>
            <person name="Saada N."/>
            <person name="Shang Y."/>
            <person name="Simmons D."/>
            <person name="Thornton R."/>
            <person name="Warren J."/>
            <person name="Weissenberger G."/>
            <person name="Zhang J."/>
            <person name="Zhang L."/>
            <person name="Zhou C."/>
            <person name="Zhu D."/>
            <person name="Muzny D."/>
            <person name="Worley K."/>
            <person name="Gibbs R."/>
        </authorList>
    </citation>
    <scope>NUCLEOTIDE SEQUENCE [LARGE SCALE GENOMIC DNA]</scope>
    <source>
        <strain evidence="1 2">F0268</strain>
    </source>
</reference>
<dbReference type="AlphaFoldDB" id="C2KZY3"/>
<keyword evidence="2" id="KW-1185">Reference proteome</keyword>
<dbReference type="Gene3D" id="3.30.2310.20">
    <property type="entry name" value="RelE-like"/>
    <property type="match status" value="1"/>
</dbReference>
<evidence type="ECO:0000313" key="1">
    <source>
        <dbReference type="EMBL" id="EEJ50654.1"/>
    </source>
</evidence>
<dbReference type="Proteomes" id="UP000004121">
    <property type="component" value="Unassembled WGS sequence"/>
</dbReference>
<dbReference type="InterPro" id="IPR035093">
    <property type="entry name" value="RelE/ParE_toxin_dom_sf"/>
</dbReference>
<dbReference type="RefSeq" id="WP_007157198.1">
    <property type="nucleotide sequence ID" value="NZ_GG668534.1"/>
</dbReference>
<gene>
    <name evidence="1" type="ORF">HMPREF6123_2052</name>
</gene>
<name>C2KZY3_9FIRM</name>
<sequence length="43" mass="4748">MIKSFAHKGLQEFFETGTKKGIQAEHSAKLGRILDRLDASICA</sequence>
<organism evidence="1 2">
    <name type="scientific">Oribacterium sinus F0268</name>
    <dbReference type="NCBI Taxonomy" id="585501"/>
    <lineage>
        <taxon>Bacteria</taxon>
        <taxon>Bacillati</taxon>
        <taxon>Bacillota</taxon>
        <taxon>Clostridia</taxon>
        <taxon>Lachnospirales</taxon>
        <taxon>Lachnospiraceae</taxon>
        <taxon>Oribacterium</taxon>
    </lineage>
</organism>
<dbReference type="STRING" id="585501.HMPREF6123_2052"/>
<dbReference type="Pfam" id="PF05015">
    <property type="entry name" value="HigB-like_toxin"/>
    <property type="match status" value="1"/>
</dbReference>
<comment type="caution">
    <text evidence="1">The sequence shown here is derived from an EMBL/GenBank/DDBJ whole genome shotgun (WGS) entry which is preliminary data.</text>
</comment>
<dbReference type="InterPro" id="IPR007711">
    <property type="entry name" value="HigB-1"/>
</dbReference>
<proteinExistence type="predicted"/>
<evidence type="ECO:0000313" key="2">
    <source>
        <dbReference type="Proteomes" id="UP000004121"/>
    </source>
</evidence>